<dbReference type="EMBL" id="LGTQ01000009">
    <property type="protein sequence ID" value="KPM48049.1"/>
    <property type="molecule type" value="Genomic_DNA"/>
</dbReference>
<evidence type="ECO:0000256" key="1">
    <source>
        <dbReference type="ARBA" id="ARBA00023002"/>
    </source>
</evidence>
<dbReference type="InterPro" id="IPR006076">
    <property type="entry name" value="FAD-dep_OxRdtase"/>
</dbReference>
<evidence type="ECO:0000313" key="3">
    <source>
        <dbReference type="EMBL" id="KPM48049.1"/>
    </source>
</evidence>
<dbReference type="InterPro" id="IPR036188">
    <property type="entry name" value="FAD/NAD-bd_sf"/>
</dbReference>
<name>A0A0P7C0F4_9BACT</name>
<accession>A0A0P7C0F4</accession>
<dbReference type="Gene3D" id="3.30.9.10">
    <property type="entry name" value="D-Amino Acid Oxidase, subunit A, domain 2"/>
    <property type="match status" value="1"/>
</dbReference>
<keyword evidence="4" id="KW-1185">Reference proteome</keyword>
<proteinExistence type="predicted"/>
<dbReference type="PANTHER" id="PTHR13847">
    <property type="entry name" value="SARCOSINE DEHYDROGENASE-RELATED"/>
    <property type="match status" value="1"/>
</dbReference>
<dbReference type="PANTHER" id="PTHR13847:SF289">
    <property type="entry name" value="GLYCINE OXIDASE"/>
    <property type="match status" value="1"/>
</dbReference>
<dbReference type="Gene3D" id="3.50.50.60">
    <property type="entry name" value="FAD/NAD(P)-binding domain"/>
    <property type="match status" value="1"/>
</dbReference>
<comment type="caution">
    <text evidence="3">The sequence shown here is derived from an EMBL/GenBank/DDBJ whole genome shotgun (WGS) entry which is preliminary data.</text>
</comment>
<protein>
    <recommendedName>
        <fullName evidence="2">FAD dependent oxidoreductase domain-containing protein</fullName>
    </recommendedName>
</protein>
<gene>
    <name evidence="3" type="ORF">AFM12_12705</name>
</gene>
<evidence type="ECO:0000313" key="4">
    <source>
        <dbReference type="Proteomes" id="UP000050454"/>
    </source>
</evidence>
<organism evidence="3 4">
    <name type="scientific">Jiulongibacter sediminis</name>
    <dbReference type="NCBI Taxonomy" id="1605367"/>
    <lineage>
        <taxon>Bacteria</taxon>
        <taxon>Pseudomonadati</taxon>
        <taxon>Bacteroidota</taxon>
        <taxon>Cytophagia</taxon>
        <taxon>Cytophagales</taxon>
        <taxon>Leadbetterellaceae</taxon>
        <taxon>Jiulongibacter</taxon>
    </lineage>
</organism>
<dbReference type="AlphaFoldDB" id="A0A0P7C0F4"/>
<dbReference type="GO" id="GO:0005737">
    <property type="term" value="C:cytoplasm"/>
    <property type="evidence" value="ECO:0007669"/>
    <property type="project" value="TreeGrafter"/>
</dbReference>
<keyword evidence="1" id="KW-0560">Oxidoreductase</keyword>
<feature type="domain" description="FAD dependent oxidoreductase" evidence="2">
    <location>
        <begin position="3"/>
        <end position="329"/>
    </location>
</feature>
<dbReference type="Pfam" id="PF01266">
    <property type="entry name" value="DAO"/>
    <property type="match status" value="1"/>
</dbReference>
<evidence type="ECO:0000259" key="2">
    <source>
        <dbReference type="Pfam" id="PF01266"/>
    </source>
</evidence>
<dbReference type="SUPFAM" id="SSF51971">
    <property type="entry name" value="Nucleotide-binding domain"/>
    <property type="match status" value="1"/>
</dbReference>
<reference evidence="3 4" key="1">
    <citation type="submission" date="2015-07" db="EMBL/GenBank/DDBJ databases">
        <title>The draft genome sequence of Leadbetterella sp. JN14-9.</title>
        <authorList>
            <person name="Liu Y."/>
            <person name="Du J."/>
            <person name="Shao Z."/>
        </authorList>
    </citation>
    <scope>NUCLEOTIDE SEQUENCE [LARGE SCALE GENOMIC DNA]</scope>
    <source>
        <strain evidence="3 4">JN14-9</strain>
    </source>
</reference>
<dbReference type="OrthoDB" id="214253at2"/>
<dbReference type="STRING" id="1605367.AFM12_12705"/>
<dbReference type="GO" id="GO:0016491">
    <property type="term" value="F:oxidoreductase activity"/>
    <property type="evidence" value="ECO:0007669"/>
    <property type="project" value="UniProtKB-KW"/>
</dbReference>
<dbReference type="RefSeq" id="WP_055148767.1">
    <property type="nucleotide sequence ID" value="NZ_JXSZ01000009.1"/>
</dbReference>
<dbReference type="Proteomes" id="UP000050454">
    <property type="component" value="Unassembled WGS sequence"/>
</dbReference>
<dbReference type="SUPFAM" id="SSF54373">
    <property type="entry name" value="FAD-linked reductases, C-terminal domain"/>
    <property type="match status" value="1"/>
</dbReference>
<sequence length="350" mass="39638">MIDFLIVGQGLAGTTLAYQLLKKGASISIIDNPALPSSSRVAGGMFNPVTGKHLAKTWLADELYPYLFNFYREIENLTGEIFLYEIPIYRPFKNEQQKAQFEKLIPKHQIEKYCKIIPPQTELQGKVLNPLGGVLTEQCGRLDVEKFLDASKGYFDKLRSISNEEFDYKSIEIQESTISYKGNDYQYIIFCEGFHAIRNPFFKNLPFNPVKGETLDIKLNTKLPPQIINQGKWLMPLEGSTFKAGATYVWHELNDRNSEEGKQQIEDGIRQFLTVQFEVIDQKAGVRPATKDRRPFAGLHPEFPSLGIFNGLGTKGVSLAPYLAANFADHLLDGKEINTETTIDRLNALY</sequence>